<dbReference type="RefSeq" id="WP_137698575.1">
    <property type="nucleotide sequence ID" value="NZ_CP061336.1"/>
</dbReference>
<dbReference type="EMBL" id="CP061336">
    <property type="protein sequence ID" value="QNU65654.1"/>
    <property type="molecule type" value="Genomic_DNA"/>
</dbReference>
<keyword evidence="3" id="KW-1185">Reference proteome</keyword>
<keyword evidence="1" id="KW-0175">Coiled coil</keyword>
<evidence type="ECO:0000313" key="2">
    <source>
        <dbReference type="EMBL" id="QNU65654.1"/>
    </source>
</evidence>
<evidence type="ECO:0000256" key="1">
    <source>
        <dbReference type="SAM" id="Coils"/>
    </source>
</evidence>
<dbReference type="KEGG" id="rher:EHE19_012050"/>
<name>A0A4U7JCS2_9FIRM</name>
<proteinExistence type="predicted"/>
<protein>
    <submittedName>
        <fullName evidence="2">Uncharacterized protein</fullName>
    </submittedName>
</protein>
<reference evidence="2 3" key="1">
    <citation type="submission" date="2020-09" db="EMBL/GenBank/DDBJ databases">
        <title>Characterization and genome sequencing of Ruminiclostridium sp. nov. MA18.</title>
        <authorList>
            <person name="Rettenmaier R."/>
            <person name="Kowollik M.-L."/>
            <person name="Liebl W."/>
            <person name="Zverlov V."/>
        </authorList>
    </citation>
    <scope>NUCLEOTIDE SEQUENCE [LARGE SCALE GENOMIC DNA]</scope>
    <source>
        <strain evidence="2 3">MA18</strain>
    </source>
</reference>
<gene>
    <name evidence="2" type="ORF">EHE19_012050</name>
</gene>
<evidence type="ECO:0000313" key="3">
    <source>
        <dbReference type="Proteomes" id="UP000306409"/>
    </source>
</evidence>
<dbReference type="Proteomes" id="UP000306409">
    <property type="component" value="Chromosome"/>
</dbReference>
<accession>A0A4U7JCS2</accession>
<feature type="coiled-coil region" evidence="1">
    <location>
        <begin position="81"/>
        <end position="125"/>
    </location>
</feature>
<dbReference type="AlphaFoldDB" id="A0A4U7JCS2"/>
<sequence>MDKLLEEYKTQKRLLVEALVEKEHMQTYESYVLKNDFVLKLGEPRYELHKLELTIARAKLKLDMMQACIKFKVPIDTDNIDRQLEKEFEKHNNVLRNMKKEIDSVHNTNDEEDKKIQNMQELKELYFSIAFYIHPELVDTTDKNIKRVWKATKKAYENGDIDKLKRLQKKVQNEFKDAALKIESQDIDLENTVLSMRTKRKMIVSEIESLKRQFPFTEEKILKDEEAVNKFKKEIDLDIKLASEVLDKLEKQILEKLPAPSKYIN</sequence>
<dbReference type="OrthoDB" id="1738698at2"/>
<organism evidence="2 3">
    <name type="scientific">Ruminiclostridium herbifermentans</name>
    <dbReference type="NCBI Taxonomy" id="2488810"/>
    <lineage>
        <taxon>Bacteria</taxon>
        <taxon>Bacillati</taxon>
        <taxon>Bacillota</taxon>
        <taxon>Clostridia</taxon>
        <taxon>Eubacteriales</taxon>
        <taxon>Oscillospiraceae</taxon>
        <taxon>Ruminiclostridium</taxon>
    </lineage>
</organism>